<comment type="caution">
    <text evidence="2">The sequence shown here is derived from an EMBL/GenBank/DDBJ whole genome shotgun (WGS) entry which is preliminary data.</text>
</comment>
<dbReference type="PROSITE" id="PS51186">
    <property type="entry name" value="GNAT"/>
    <property type="match status" value="1"/>
</dbReference>
<dbReference type="Pfam" id="PF00583">
    <property type="entry name" value="Acetyltransf_1"/>
    <property type="match status" value="1"/>
</dbReference>
<dbReference type="Proteomes" id="UP000321577">
    <property type="component" value="Unassembled WGS sequence"/>
</dbReference>
<proteinExistence type="predicted"/>
<reference evidence="2 3" key="1">
    <citation type="submission" date="2019-07" db="EMBL/GenBank/DDBJ databases">
        <title>Whole genome shotgun sequence of Brevifollis gellanilyticus NBRC 108608.</title>
        <authorList>
            <person name="Hosoyama A."/>
            <person name="Uohara A."/>
            <person name="Ohji S."/>
            <person name="Ichikawa N."/>
        </authorList>
    </citation>
    <scope>NUCLEOTIDE SEQUENCE [LARGE SCALE GENOMIC DNA]</scope>
    <source>
        <strain evidence="2 3">NBRC 108608</strain>
    </source>
</reference>
<dbReference type="InterPro" id="IPR000182">
    <property type="entry name" value="GNAT_dom"/>
</dbReference>
<dbReference type="InterPro" id="IPR016181">
    <property type="entry name" value="Acyl_CoA_acyltransferase"/>
</dbReference>
<dbReference type="Gene3D" id="3.40.630.30">
    <property type="match status" value="1"/>
</dbReference>
<feature type="domain" description="N-acetyltransferase" evidence="1">
    <location>
        <begin position="19"/>
        <end position="197"/>
    </location>
</feature>
<dbReference type="AlphaFoldDB" id="A0A512M898"/>
<keyword evidence="2" id="KW-0808">Transferase</keyword>
<evidence type="ECO:0000313" key="2">
    <source>
        <dbReference type="EMBL" id="GEP42571.1"/>
    </source>
</evidence>
<protein>
    <submittedName>
        <fullName evidence="2">GNAT family acetyltransferase</fullName>
    </submittedName>
</protein>
<organism evidence="2 3">
    <name type="scientific">Brevifollis gellanilyticus</name>
    <dbReference type="NCBI Taxonomy" id="748831"/>
    <lineage>
        <taxon>Bacteria</taxon>
        <taxon>Pseudomonadati</taxon>
        <taxon>Verrucomicrobiota</taxon>
        <taxon>Verrucomicrobiia</taxon>
        <taxon>Verrucomicrobiales</taxon>
        <taxon>Verrucomicrobiaceae</taxon>
    </lineage>
</organism>
<accession>A0A512M898</accession>
<name>A0A512M898_9BACT</name>
<gene>
    <name evidence="2" type="ORF">BGE01nite_18620</name>
</gene>
<keyword evidence="3" id="KW-1185">Reference proteome</keyword>
<evidence type="ECO:0000313" key="3">
    <source>
        <dbReference type="Proteomes" id="UP000321577"/>
    </source>
</evidence>
<dbReference type="EMBL" id="BKAG01000010">
    <property type="protein sequence ID" value="GEP42571.1"/>
    <property type="molecule type" value="Genomic_DNA"/>
</dbReference>
<dbReference type="CDD" id="cd04301">
    <property type="entry name" value="NAT_SF"/>
    <property type="match status" value="1"/>
</dbReference>
<sequence length="197" mass="22469">MQQFHFLHLSSREIYPWIEAVGNLRLRVFREYPYLYEGTLDEERHYLSTYAEAPTSLIVLVKDGENAVGATTCVRMNEGDAAFAASFEKAGMDVSKVCYLGESVLLPAYRGQGIGKAFFQYREEHARQLGCTITAFCAVDRPSDHPSRPEGHRPLDAFWQAQGYEKHPELQATFVWKEIHESSESPKTLTFWLKTLA</sequence>
<dbReference type="GO" id="GO:0016747">
    <property type="term" value="F:acyltransferase activity, transferring groups other than amino-acyl groups"/>
    <property type="evidence" value="ECO:0007669"/>
    <property type="project" value="InterPro"/>
</dbReference>
<dbReference type="OrthoDB" id="187903at2"/>
<dbReference type="SUPFAM" id="SSF55729">
    <property type="entry name" value="Acyl-CoA N-acyltransferases (Nat)"/>
    <property type="match status" value="1"/>
</dbReference>
<evidence type="ECO:0000259" key="1">
    <source>
        <dbReference type="PROSITE" id="PS51186"/>
    </source>
</evidence>